<sequence>MYMSKLEKLLIKKYKSSTMVIVGVLLAGVLMFIDYLLPVYFSAEGVISKIYWKTSNHQMPMFVIKNKDSIVNFQDNRVRLKPGQIKVGDSFKKISGSKMCIINGVEMLCIK</sequence>
<keyword evidence="1" id="KW-1133">Transmembrane helix</keyword>
<proteinExistence type="predicted"/>
<keyword evidence="3" id="KW-1185">Reference proteome</keyword>
<dbReference type="Proteomes" id="UP000198862">
    <property type="component" value="Unassembled WGS sequence"/>
</dbReference>
<keyword evidence="1" id="KW-0472">Membrane</keyword>
<dbReference type="AlphaFoldDB" id="A0A1I1V6E4"/>
<dbReference type="EMBL" id="FOLO01000113">
    <property type="protein sequence ID" value="SFD78602.1"/>
    <property type="molecule type" value="Genomic_DNA"/>
</dbReference>
<evidence type="ECO:0000313" key="3">
    <source>
        <dbReference type="Proteomes" id="UP000198862"/>
    </source>
</evidence>
<gene>
    <name evidence="2" type="ORF">SAMN02745724_05436</name>
</gene>
<protein>
    <submittedName>
        <fullName evidence="2">Uncharacterized protein</fullName>
    </submittedName>
</protein>
<organism evidence="2 3">
    <name type="scientific">Pseudoalteromonas denitrificans DSM 6059</name>
    <dbReference type="NCBI Taxonomy" id="1123010"/>
    <lineage>
        <taxon>Bacteria</taxon>
        <taxon>Pseudomonadati</taxon>
        <taxon>Pseudomonadota</taxon>
        <taxon>Gammaproteobacteria</taxon>
        <taxon>Alteromonadales</taxon>
        <taxon>Pseudoalteromonadaceae</taxon>
        <taxon>Pseudoalteromonas</taxon>
    </lineage>
</organism>
<evidence type="ECO:0000313" key="2">
    <source>
        <dbReference type="EMBL" id="SFD78602.1"/>
    </source>
</evidence>
<accession>A0A1I1V6E4</accession>
<name>A0A1I1V6E4_9GAMM</name>
<feature type="transmembrane region" description="Helical" evidence="1">
    <location>
        <begin position="20"/>
        <end position="41"/>
    </location>
</feature>
<reference evidence="2 3" key="1">
    <citation type="submission" date="2016-10" db="EMBL/GenBank/DDBJ databases">
        <authorList>
            <person name="de Groot N.N."/>
        </authorList>
    </citation>
    <scope>NUCLEOTIDE SEQUENCE [LARGE SCALE GENOMIC DNA]</scope>
    <source>
        <strain evidence="2 3">DSM 6059</strain>
    </source>
</reference>
<keyword evidence="1" id="KW-0812">Transmembrane</keyword>
<evidence type="ECO:0000256" key="1">
    <source>
        <dbReference type="SAM" id="Phobius"/>
    </source>
</evidence>
<dbReference type="STRING" id="1123010.SAMN02745724_05436"/>